<reference evidence="1 2" key="1">
    <citation type="journal article" date="2015" name="Genome Announc.">
        <title>Complete genome sequences for 35 biothreat assay-relevant bacillus species.</title>
        <authorList>
            <person name="Johnson S.L."/>
            <person name="Daligault H.E."/>
            <person name="Davenport K.W."/>
            <person name="Jaissle J."/>
            <person name="Frey K.G."/>
            <person name="Ladner J.T."/>
            <person name="Broomall S.M."/>
            <person name="Bishop-Lilly K.A."/>
            <person name="Bruce D.C."/>
            <person name="Gibbons H.S."/>
            <person name="Coyne S.R."/>
            <person name="Lo C.C."/>
            <person name="Meincke L."/>
            <person name="Munk A.C."/>
            <person name="Koroleva G.I."/>
            <person name="Rosenzweig C.N."/>
            <person name="Palacios G.F."/>
            <person name="Redden C.L."/>
            <person name="Minogue T.D."/>
            <person name="Chain P.S."/>
        </authorList>
    </citation>
    <scope>NUCLEOTIDE SEQUENCE [LARGE SCALE GENOMIC DNA]</scope>
    <source>
        <strain evidence="2">ATCC 14581 / DSM 32 / JCM 2506 / NBRC 15308 / NCIMB 9376 / NCTC 10342 / NRRL B-14308 / VKM B-512</strain>
    </source>
</reference>
<dbReference type="Proteomes" id="UP000031829">
    <property type="component" value="Chromosome"/>
</dbReference>
<sequence>MKITQYVAEVVQELSQTIHLIGDSEAEKLINQILESKKIFVAGSGRSGLGLMPM</sequence>
<dbReference type="HOGENOM" id="CLU_3076816_0_0_9"/>
<dbReference type="GO" id="GO:0097367">
    <property type="term" value="F:carbohydrate derivative binding"/>
    <property type="evidence" value="ECO:0007669"/>
    <property type="project" value="InterPro"/>
</dbReference>
<dbReference type="EMBL" id="CP009920">
    <property type="protein sequence ID" value="AJI21571.1"/>
    <property type="molecule type" value="Genomic_DNA"/>
</dbReference>
<dbReference type="InterPro" id="IPR046348">
    <property type="entry name" value="SIS_dom_sf"/>
</dbReference>
<dbReference type="Gene3D" id="3.40.50.10490">
    <property type="entry name" value="Glucose-6-phosphate isomerase like protein, domain 1"/>
    <property type="match status" value="1"/>
</dbReference>
<gene>
    <name evidence="1" type="primary">hxlB</name>
    <name evidence="1" type="ORF">BG04_4895</name>
</gene>
<dbReference type="AlphaFoldDB" id="A0A0B6ADG0"/>
<evidence type="ECO:0000313" key="1">
    <source>
        <dbReference type="EMBL" id="AJI21571.1"/>
    </source>
</evidence>
<keyword evidence="1" id="KW-0413">Isomerase</keyword>
<protein>
    <submittedName>
        <fullName evidence="1">3-hexulose-6-phosphate isomerase</fullName>
        <ecNumber evidence="1">5.3.1.27</ecNumber>
    </submittedName>
</protein>
<dbReference type="KEGG" id="bmeg:BG04_4895"/>
<organism evidence="1 2">
    <name type="scientific">Priestia megaterium (strain ATCC 14581 / DSM 32 / CCUG 1817 / JCM 2506 / NBRC 15308 / NCIMB 9376 / NCTC 10342 / NRRL B-14308 / VKM B-512 / Ford 19)</name>
    <name type="common">Bacillus megaterium</name>
    <dbReference type="NCBI Taxonomy" id="1348623"/>
    <lineage>
        <taxon>Bacteria</taxon>
        <taxon>Bacillati</taxon>
        <taxon>Bacillota</taxon>
        <taxon>Bacilli</taxon>
        <taxon>Bacillales</taxon>
        <taxon>Bacillaceae</taxon>
        <taxon>Priestia</taxon>
    </lineage>
</organism>
<dbReference type="SUPFAM" id="SSF53697">
    <property type="entry name" value="SIS domain"/>
    <property type="match status" value="1"/>
</dbReference>
<dbReference type="GO" id="GO:1901135">
    <property type="term" value="P:carbohydrate derivative metabolic process"/>
    <property type="evidence" value="ECO:0007669"/>
    <property type="project" value="InterPro"/>
</dbReference>
<evidence type="ECO:0000313" key="2">
    <source>
        <dbReference type="Proteomes" id="UP000031829"/>
    </source>
</evidence>
<accession>A0A0B6ADG0</accession>
<proteinExistence type="predicted"/>
<dbReference type="GO" id="GO:0043800">
    <property type="term" value="F:6-phospho-3-hexuloisomerase activity"/>
    <property type="evidence" value="ECO:0007669"/>
    <property type="project" value="UniProtKB-EC"/>
</dbReference>
<name>A0A0B6ADG0_PRIM2</name>
<dbReference type="EC" id="5.3.1.27" evidence="1"/>